<protein>
    <submittedName>
        <fullName evidence="1">Uncharacterized protein</fullName>
    </submittedName>
</protein>
<name>A0ACD0P756_9BASI</name>
<gene>
    <name evidence="1" type="ORF">IE53DRAFT_76505</name>
</gene>
<reference evidence="1 2" key="1">
    <citation type="journal article" date="2018" name="Mol. Biol. Evol.">
        <title>Broad Genomic Sampling Reveals a Smut Pathogenic Ancestry of the Fungal Clade Ustilaginomycotina.</title>
        <authorList>
            <person name="Kijpornyongpan T."/>
            <person name="Mondo S.J."/>
            <person name="Barry K."/>
            <person name="Sandor L."/>
            <person name="Lee J."/>
            <person name="Lipzen A."/>
            <person name="Pangilinan J."/>
            <person name="LaButti K."/>
            <person name="Hainaut M."/>
            <person name="Henrissat B."/>
            <person name="Grigoriev I.V."/>
            <person name="Spatafora J.W."/>
            <person name="Aime M.C."/>
        </authorList>
    </citation>
    <scope>NUCLEOTIDE SEQUENCE [LARGE SCALE GENOMIC DNA]</scope>
    <source>
        <strain evidence="1 2">SA 807</strain>
    </source>
</reference>
<proteinExistence type="predicted"/>
<sequence>MGRAPTQVKLVVGLESWIAFLPAQGPFLTTSASSWPILTKGLRVELSFLFFSFLSSIRISKHAVESSCGILFVSRAFGNVTMWITIDKGSRSDPIRIECEFRLGFPFAPTLFSKERITRLEASQSREKKPPIQPSRFQDRSAEG</sequence>
<dbReference type="EMBL" id="KZ819703">
    <property type="protein sequence ID" value="PWN53945.1"/>
    <property type="molecule type" value="Genomic_DNA"/>
</dbReference>
<evidence type="ECO:0000313" key="2">
    <source>
        <dbReference type="Proteomes" id="UP000245626"/>
    </source>
</evidence>
<dbReference type="Proteomes" id="UP000245626">
    <property type="component" value="Unassembled WGS sequence"/>
</dbReference>
<accession>A0ACD0P756</accession>
<organism evidence="1 2">
    <name type="scientific">Violaceomyces palustris</name>
    <dbReference type="NCBI Taxonomy" id="1673888"/>
    <lineage>
        <taxon>Eukaryota</taxon>
        <taxon>Fungi</taxon>
        <taxon>Dikarya</taxon>
        <taxon>Basidiomycota</taxon>
        <taxon>Ustilaginomycotina</taxon>
        <taxon>Ustilaginomycetes</taxon>
        <taxon>Violaceomycetales</taxon>
        <taxon>Violaceomycetaceae</taxon>
        <taxon>Violaceomyces</taxon>
    </lineage>
</organism>
<evidence type="ECO:0000313" key="1">
    <source>
        <dbReference type="EMBL" id="PWN53945.1"/>
    </source>
</evidence>
<keyword evidence="2" id="KW-1185">Reference proteome</keyword>